<keyword evidence="2" id="KW-1185">Reference proteome</keyword>
<organism evidence="1 2">
    <name type="scientific">Sinorhizobium phage phiM12</name>
    <dbReference type="NCBI Taxonomy" id="1357423"/>
    <lineage>
        <taxon>Viruses</taxon>
        <taxon>Duplodnaviria</taxon>
        <taxon>Heunggongvirae</taxon>
        <taxon>Uroviricota</taxon>
        <taxon>Caudoviricetes</taxon>
        <taxon>Emdodecavirus</taxon>
        <taxon>Emdodecavirus M12</taxon>
    </lineage>
</organism>
<name>A0A068NYJ4_9CAUD</name>
<dbReference type="RefSeq" id="YP_009143185.1">
    <property type="nucleotide sequence ID" value="NC_027204.1"/>
</dbReference>
<dbReference type="KEGG" id="vg:24422952"/>
<evidence type="ECO:0000313" key="2">
    <source>
        <dbReference type="Proteomes" id="UP000015089"/>
    </source>
</evidence>
<reference evidence="1 2" key="1">
    <citation type="journal article" date="2014" name="Virology">
        <title>The genome, proteome and phylogenetic analysis of Sinorhizobium meliloti phage PhiM12, the founder of a new group of T4-superfamily phages.</title>
        <authorList>
            <person name="Brewer T.E."/>
            <person name="Elizabeth Stroupe M."/>
            <person name="Jones K.M."/>
        </authorList>
    </citation>
    <scope>NUCLEOTIDE SEQUENCE [LARGE SCALE GENOMIC DNA]</scope>
</reference>
<dbReference type="GeneID" id="24422952"/>
<dbReference type="EMBL" id="KF381361">
    <property type="protein sequence ID" value="AIF27787.1"/>
    <property type="molecule type" value="Genomic_DNA"/>
</dbReference>
<evidence type="ECO:0000313" key="1">
    <source>
        <dbReference type="EMBL" id="AIF27787.1"/>
    </source>
</evidence>
<accession>A0A068NYJ4</accession>
<gene>
    <name evidence="1" type="ORF">SmphiM12_351</name>
</gene>
<sequence>MPVELLTQPPKLLNPLPIAVALLASKLRRLADQLTHFNLNMWLVEF</sequence>
<proteinExistence type="predicted"/>
<protein>
    <submittedName>
        <fullName evidence="1">Uncharacterized protein</fullName>
    </submittedName>
</protein>
<reference evidence="1 2" key="2">
    <citation type="journal article" date="2014" name="Virology">
        <title>The structure of Sinorhizobium meliloti phage PhiM12, which has a novel T=19l triangulation number and is the founder of a new group of T4-superfamily phages.</title>
        <authorList>
            <person name="Stroupe M.E."/>
            <person name="Brewer T.E."/>
            <person name="Sousa D.R."/>
            <person name="Jones K.M."/>
        </authorList>
    </citation>
    <scope>NUCLEOTIDE SEQUENCE [LARGE SCALE GENOMIC DNA]</scope>
</reference>
<dbReference type="Proteomes" id="UP000015089">
    <property type="component" value="Segment"/>
</dbReference>